<keyword evidence="6" id="KW-1133">Transmembrane helix</keyword>
<dbReference type="GeneID" id="104612956"/>
<gene>
    <name evidence="14" type="primary">LOC104612956</name>
</gene>
<evidence type="ECO:0000313" key="13">
    <source>
        <dbReference type="Proteomes" id="UP000189703"/>
    </source>
</evidence>
<dbReference type="InterPro" id="IPR017972">
    <property type="entry name" value="Cyt_P450_CS"/>
</dbReference>
<evidence type="ECO:0000313" key="14">
    <source>
        <dbReference type="RefSeq" id="XP_010278927.1"/>
    </source>
</evidence>
<dbReference type="STRING" id="4432.A0A1U8BND0"/>
<dbReference type="PANTHER" id="PTHR24282:SF36">
    <property type="entry name" value="CYTOCHROME P450 714A1-RELATED"/>
    <property type="match status" value="1"/>
</dbReference>
<evidence type="ECO:0000256" key="6">
    <source>
        <dbReference type="ARBA" id="ARBA00022989"/>
    </source>
</evidence>
<dbReference type="InterPro" id="IPR036396">
    <property type="entry name" value="Cyt_P450_sf"/>
</dbReference>
<keyword evidence="7 12" id="KW-0560">Oxidoreductase</keyword>
<keyword evidence="9 12" id="KW-0503">Monooxygenase</keyword>
<comment type="similarity">
    <text evidence="2 12">Belongs to the cytochrome P450 family.</text>
</comment>
<sequence length="531" mass="60421">MEVVFLTVNHLFWSMTTVVVVVVVVSLVMYVYSILWLKPEKLREKLRIQGITGPPPCFLRGNVPEMKRIQAGVAAASPSAANSPHDYASILFPYLEQWRKQYGQIYMYSTGTRQHLLVNHPDLVKEMSLSVSWDLGKPLYMGKTLGPMLGNGILRSNGNIWAHQRRIIAPEFFMDKVKGMMDVMVDSALSMLKKWEDRVEMEGGMADVKVDQDLRNFSADVISRTCFGSSYLKGKEIFSKLRALQVTLSKQGFLFWGPAYRNLPTKRNREIRRLERQIESLILKVIKERKEEASLLGSSAKKDLLEMILEGAINGDGHHDTTSIPCNRFIVDNCKNIYFAGHESTAVAAAWCLMLLALYPQWQDRVRAEVVQICGDHRPLDADALQKMKTMKMVIQETLRLYSPAPFLAREVFQDTKIGHIVVPKGVHLWTLIPTLHRDPDIWGEDAHEFKPDRFSNGISEACKLPQAYVPFGVGARMCLGRNFAMVELMVVLSLIISNFSFSLSPTYRHSPSYRMILEPEYGVHLLIRKI</sequence>
<feature type="binding site" description="axial binding residue" evidence="11">
    <location>
        <position position="479"/>
    </location>
    <ligand>
        <name>heme</name>
        <dbReference type="ChEBI" id="CHEBI:30413"/>
    </ligand>
    <ligandPart>
        <name>Fe</name>
        <dbReference type="ChEBI" id="CHEBI:18248"/>
    </ligandPart>
</feature>
<protein>
    <submittedName>
        <fullName evidence="14">Cytochrome P450 714A1-like</fullName>
    </submittedName>
</protein>
<keyword evidence="3 11" id="KW-0349">Heme</keyword>
<evidence type="ECO:0000256" key="10">
    <source>
        <dbReference type="ARBA" id="ARBA00023136"/>
    </source>
</evidence>
<keyword evidence="8 11" id="KW-0408">Iron</keyword>
<dbReference type="InterPro" id="IPR001128">
    <property type="entry name" value="Cyt_P450"/>
</dbReference>
<evidence type="ECO:0000256" key="9">
    <source>
        <dbReference type="ARBA" id="ARBA00023033"/>
    </source>
</evidence>
<evidence type="ECO:0000256" key="1">
    <source>
        <dbReference type="ARBA" id="ARBA00004370"/>
    </source>
</evidence>
<evidence type="ECO:0000256" key="12">
    <source>
        <dbReference type="RuleBase" id="RU000461"/>
    </source>
</evidence>
<evidence type="ECO:0000256" key="2">
    <source>
        <dbReference type="ARBA" id="ARBA00010617"/>
    </source>
</evidence>
<accession>A0A1U8BND0</accession>
<name>A0A1U8BND0_NELNU</name>
<keyword evidence="10" id="KW-0472">Membrane</keyword>
<evidence type="ECO:0000256" key="7">
    <source>
        <dbReference type="ARBA" id="ARBA00023002"/>
    </source>
</evidence>
<dbReference type="GO" id="GO:0016020">
    <property type="term" value="C:membrane"/>
    <property type="evidence" value="ECO:0007669"/>
    <property type="project" value="UniProtKB-SubCell"/>
</dbReference>
<dbReference type="FunCoup" id="A0A1U8BND0">
    <property type="interactions" value="222"/>
</dbReference>
<dbReference type="GO" id="GO:0020037">
    <property type="term" value="F:heme binding"/>
    <property type="evidence" value="ECO:0007669"/>
    <property type="project" value="InterPro"/>
</dbReference>
<dbReference type="InterPro" id="IPR002401">
    <property type="entry name" value="Cyt_P450_E_grp-I"/>
</dbReference>
<keyword evidence="13" id="KW-1185">Reference proteome</keyword>
<evidence type="ECO:0000256" key="3">
    <source>
        <dbReference type="ARBA" id="ARBA00022617"/>
    </source>
</evidence>
<dbReference type="PROSITE" id="PS00086">
    <property type="entry name" value="CYTOCHROME_P450"/>
    <property type="match status" value="1"/>
</dbReference>
<dbReference type="PRINTS" id="PR00463">
    <property type="entry name" value="EP450I"/>
</dbReference>
<dbReference type="AlphaFoldDB" id="A0A1U8BND0"/>
<dbReference type="Pfam" id="PF00067">
    <property type="entry name" value="p450"/>
    <property type="match status" value="1"/>
</dbReference>
<dbReference type="OMA" id="IDVQKWM"/>
<dbReference type="PANTHER" id="PTHR24282">
    <property type="entry name" value="CYTOCHROME P450 FAMILY MEMBER"/>
    <property type="match status" value="1"/>
</dbReference>
<reference evidence="14" key="1">
    <citation type="submission" date="2025-08" db="UniProtKB">
        <authorList>
            <consortium name="RefSeq"/>
        </authorList>
    </citation>
    <scope>IDENTIFICATION</scope>
</reference>
<dbReference type="GO" id="GO:0004497">
    <property type="term" value="F:monooxygenase activity"/>
    <property type="evidence" value="ECO:0000318"/>
    <property type="project" value="GO_Central"/>
</dbReference>
<dbReference type="PRINTS" id="PR00385">
    <property type="entry name" value="P450"/>
</dbReference>
<dbReference type="eggNOG" id="KOG0157">
    <property type="taxonomic scope" value="Eukaryota"/>
</dbReference>
<evidence type="ECO:0000256" key="8">
    <source>
        <dbReference type="ARBA" id="ARBA00023004"/>
    </source>
</evidence>
<dbReference type="SUPFAM" id="SSF48264">
    <property type="entry name" value="Cytochrome P450"/>
    <property type="match status" value="1"/>
</dbReference>
<organism evidence="13 14">
    <name type="scientific">Nelumbo nucifera</name>
    <name type="common">Sacred lotus</name>
    <dbReference type="NCBI Taxonomy" id="4432"/>
    <lineage>
        <taxon>Eukaryota</taxon>
        <taxon>Viridiplantae</taxon>
        <taxon>Streptophyta</taxon>
        <taxon>Embryophyta</taxon>
        <taxon>Tracheophyta</taxon>
        <taxon>Spermatophyta</taxon>
        <taxon>Magnoliopsida</taxon>
        <taxon>Proteales</taxon>
        <taxon>Nelumbonaceae</taxon>
        <taxon>Nelumbo</taxon>
    </lineage>
</organism>
<keyword evidence="4" id="KW-0812">Transmembrane</keyword>
<evidence type="ECO:0000256" key="11">
    <source>
        <dbReference type="PIRSR" id="PIRSR602401-1"/>
    </source>
</evidence>
<dbReference type="KEGG" id="nnu:104612956"/>
<proteinExistence type="inferred from homology"/>
<comment type="cofactor">
    <cofactor evidence="11">
        <name>heme</name>
        <dbReference type="ChEBI" id="CHEBI:30413"/>
    </cofactor>
</comment>
<evidence type="ECO:0000256" key="5">
    <source>
        <dbReference type="ARBA" id="ARBA00022723"/>
    </source>
</evidence>
<comment type="subcellular location">
    <subcellularLocation>
        <location evidence="1">Membrane</location>
    </subcellularLocation>
</comment>
<dbReference type="InterPro" id="IPR050665">
    <property type="entry name" value="Cytochrome_P450_Monooxygen"/>
</dbReference>
<dbReference type="Gene3D" id="1.10.630.10">
    <property type="entry name" value="Cytochrome P450"/>
    <property type="match status" value="1"/>
</dbReference>
<dbReference type="GO" id="GO:0016705">
    <property type="term" value="F:oxidoreductase activity, acting on paired donors, with incorporation or reduction of molecular oxygen"/>
    <property type="evidence" value="ECO:0007669"/>
    <property type="project" value="InterPro"/>
</dbReference>
<dbReference type="Proteomes" id="UP000189703">
    <property type="component" value="Unplaced"/>
</dbReference>
<evidence type="ECO:0000256" key="4">
    <source>
        <dbReference type="ARBA" id="ARBA00022692"/>
    </source>
</evidence>
<dbReference type="OrthoDB" id="1470350at2759"/>
<dbReference type="GO" id="GO:0005506">
    <property type="term" value="F:iron ion binding"/>
    <property type="evidence" value="ECO:0007669"/>
    <property type="project" value="InterPro"/>
</dbReference>
<keyword evidence="5 11" id="KW-0479">Metal-binding</keyword>
<dbReference type="RefSeq" id="XP_010278927.1">
    <property type="nucleotide sequence ID" value="XM_010280625.2"/>
</dbReference>